<protein>
    <submittedName>
        <fullName evidence="1">Uncharacterized protein</fullName>
    </submittedName>
</protein>
<proteinExistence type="predicted"/>
<dbReference type="EMBL" id="CM047748">
    <property type="protein sequence ID" value="KAJ0014467.1"/>
    <property type="molecule type" value="Genomic_DNA"/>
</dbReference>
<reference evidence="2" key="1">
    <citation type="journal article" date="2023" name="G3 (Bethesda)">
        <title>Genome assembly and association tests identify interacting loci associated with vigor, precocity, and sex in interspecific pistachio rootstocks.</title>
        <authorList>
            <person name="Palmer W."/>
            <person name="Jacygrad E."/>
            <person name="Sagayaradj S."/>
            <person name="Cavanaugh K."/>
            <person name="Han R."/>
            <person name="Bertier L."/>
            <person name="Beede B."/>
            <person name="Kafkas S."/>
            <person name="Golino D."/>
            <person name="Preece J."/>
            <person name="Michelmore R."/>
        </authorList>
    </citation>
    <scope>NUCLEOTIDE SEQUENCE [LARGE SCALE GENOMIC DNA]</scope>
</reference>
<organism evidence="1 2">
    <name type="scientific">Pistacia integerrima</name>
    <dbReference type="NCBI Taxonomy" id="434235"/>
    <lineage>
        <taxon>Eukaryota</taxon>
        <taxon>Viridiplantae</taxon>
        <taxon>Streptophyta</taxon>
        <taxon>Embryophyta</taxon>
        <taxon>Tracheophyta</taxon>
        <taxon>Spermatophyta</taxon>
        <taxon>Magnoliopsida</taxon>
        <taxon>eudicotyledons</taxon>
        <taxon>Gunneridae</taxon>
        <taxon>Pentapetalae</taxon>
        <taxon>rosids</taxon>
        <taxon>malvids</taxon>
        <taxon>Sapindales</taxon>
        <taxon>Anacardiaceae</taxon>
        <taxon>Pistacia</taxon>
    </lineage>
</organism>
<name>A0ACC0XBF2_9ROSI</name>
<evidence type="ECO:0000313" key="2">
    <source>
        <dbReference type="Proteomes" id="UP001163603"/>
    </source>
</evidence>
<keyword evidence="2" id="KW-1185">Reference proteome</keyword>
<accession>A0ACC0XBF2</accession>
<comment type="caution">
    <text evidence="1">The sequence shown here is derived from an EMBL/GenBank/DDBJ whole genome shotgun (WGS) entry which is preliminary data.</text>
</comment>
<evidence type="ECO:0000313" key="1">
    <source>
        <dbReference type="EMBL" id="KAJ0014467.1"/>
    </source>
</evidence>
<gene>
    <name evidence="1" type="ORF">Pint_21348</name>
</gene>
<dbReference type="Proteomes" id="UP001163603">
    <property type="component" value="Chromosome 13"/>
</dbReference>
<sequence>MLLSFFSTGPLEQQEEKEDELFWNQDALKEEENNDNYVEEAEVADQFDSYFDEDEPEPDEEGENDTEERQAERDTIRAALQATMKPIKCKKEGEEKGMTQEEMPSEAAQTDPKKVVCAVTELPAK</sequence>